<gene>
    <name evidence="2" type="ORF">LX66_3362</name>
</gene>
<keyword evidence="3" id="KW-1185">Reference proteome</keyword>
<keyword evidence="1" id="KW-0472">Membrane</keyword>
<keyword evidence="1" id="KW-1133">Transmembrane helix</keyword>
<proteinExistence type="predicted"/>
<dbReference type="EMBL" id="VLLG01000003">
    <property type="protein sequence ID" value="TWI89267.1"/>
    <property type="molecule type" value="Genomic_DNA"/>
</dbReference>
<evidence type="ECO:0000313" key="2">
    <source>
        <dbReference type="EMBL" id="TWI89267.1"/>
    </source>
</evidence>
<sequence length="240" mass="27740">MKQILMSLKTFFTFDRPLENTYIQQAFVTTHENYRKDYPGWSTSATRKKVIANYWIKHVLTHFGAFYLVSVLIALPFSTNFNQFAFPGFFLAGMISLSVLTFWLYGQLFYVDFLPKLDTIIENYEGKQLQHFKKCQRAQMSNFAAAVVYFAFANASGLPISGVTRQYGRLLTHLFGKDPDAMHEDLKLITCKAKKLSPHQQTEIEKSLEEARSFFEGIEFPYGIEVVANLDRKFKKRSST</sequence>
<evidence type="ECO:0000256" key="1">
    <source>
        <dbReference type="SAM" id="Phobius"/>
    </source>
</evidence>
<dbReference type="Proteomes" id="UP000316778">
    <property type="component" value="Unassembled WGS sequence"/>
</dbReference>
<evidence type="ECO:0000313" key="3">
    <source>
        <dbReference type="Proteomes" id="UP000316778"/>
    </source>
</evidence>
<accession>A0A562T6U8</accession>
<organism evidence="2 3">
    <name type="scientific">Chitinophaga japonensis</name>
    <name type="common">Flexibacter japonensis</name>
    <dbReference type="NCBI Taxonomy" id="104662"/>
    <lineage>
        <taxon>Bacteria</taxon>
        <taxon>Pseudomonadati</taxon>
        <taxon>Bacteroidota</taxon>
        <taxon>Chitinophagia</taxon>
        <taxon>Chitinophagales</taxon>
        <taxon>Chitinophagaceae</taxon>
        <taxon>Chitinophaga</taxon>
    </lineage>
</organism>
<dbReference type="RefSeq" id="WP_145715474.1">
    <property type="nucleotide sequence ID" value="NZ_BAAAFY010000001.1"/>
</dbReference>
<keyword evidence="1" id="KW-0812">Transmembrane</keyword>
<feature type="transmembrane region" description="Helical" evidence="1">
    <location>
        <begin position="84"/>
        <end position="106"/>
    </location>
</feature>
<feature type="transmembrane region" description="Helical" evidence="1">
    <location>
        <begin position="59"/>
        <end position="78"/>
    </location>
</feature>
<reference evidence="2 3" key="1">
    <citation type="journal article" date="2013" name="Stand. Genomic Sci.">
        <title>Genomic Encyclopedia of Type Strains, Phase I: The one thousand microbial genomes (KMG-I) project.</title>
        <authorList>
            <person name="Kyrpides N.C."/>
            <person name="Woyke T."/>
            <person name="Eisen J.A."/>
            <person name="Garrity G."/>
            <person name="Lilburn T.G."/>
            <person name="Beck B.J."/>
            <person name="Whitman W.B."/>
            <person name="Hugenholtz P."/>
            <person name="Klenk H.P."/>
        </authorList>
    </citation>
    <scope>NUCLEOTIDE SEQUENCE [LARGE SCALE GENOMIC DNA]</scope>
    <source>
        <strain evidence="2 3">DSM 13484</strain>
    </source>
</reference>
<comment type="caution">
    <text evidence="2">The sequence shown here is derived from an EMBL/GenBank/DDBJ whole genome shotgun (WGS) entry which is preliminary data.</text>
</comment>
<name>A0A562T6U8_CHIJA</name>
<dbReference type="OrthoDB" id="652864at2"/>
<dbReference type="AlphaFoldDB" id="A0A562T6U8"/>
<protein>
    <submittedName>
        <fullName evidence="2">Uncharacterized protein</fullName>
    </submittedName>
</protein>